<dbReference type="PANTHER" id="PTHR24256">
    <property type="entry name" value="TRYPTASE-RELATED"/>
    <property type="match status" value="1"/>
</dbReference>
<dbReference type="AlphaFoldDB" id="A0AAF3F5G4"/>
<feature type="domain" description="Peptidase S1" evidence="6">
    <location>
        <begin position="53"/>
        <end position="305"/>
    </location>
</feature>
<dbReference type="SUPFAM" id="SSF50494">
    <property type="entry name" value="Trypsin-like serine proteases"/>
    <property type="match status" value="2"/>
</dbReference>
<dbReference type="Pfam" id="PF00089">
    <property type="entry name" value="Trypsin"/>
    <property type="match status" value="2"/>
</dbReference>
<keyword evidence="5" id="KW-0732">Signal</keyword>
<sequence>MLGVEIFLFLLLCRELVSAKCGQQQGQFANALFSKNTSAVVSKGNSGKISNDIIGGNQAYLGQWPWQALIEFSNSHGQSTLCGGTLISAQHVLTAAHCAVEFENRPSLASVWVGLIDSHRKSPGIFVGVAAVSIHSGYNGNQKEFENDIAVVTLGQAVTFSTTIQPICLPEKDSIPSGDFVVTGWGLYNRTSISKDASQFLLYSPLPNVPLDTCRNLWQSLSADYTTDGFVPMDTQICAGSNGHGTAQGDSGGPLLIKNGDGSWTQVGVTSFGINEDPFYYNQGRAPGIYTRLSAHCDFIKKASDQTATCGANLLTIHKMIGIFLLLLNYENHVTTCGGTLISERHVLTAAHCAVMIQHSLDQARAFVSTIHSKNEDRGISLEIAFVKIHDEYDFRTNRNDIAVLTLAKALSFNPTIQPICFAEKNFEFPSDARFWTAGWGAYNRGKSIVIEASDRLMYTSLPNVNLKECRRLWATLTADHLQGFEPDFDSTQICAGDDGRGTAMGDSGGPLMIEKNGTWIQVGITSFGINNDHTLLYNQKRAPGIYTRVSAYHDFIEKSQLHSMVSSDNSTSTHHIICVGIFSFLVLTFLYLAFYQ</sequence>
<evidence type="ECO:0000313" key="8">
    <source>
        <dbReference type="WBParaSite" id="MBELARI_LOCUS21870"/>
    </source>
</evidence>
<name>A0AAF3F5G4_9BILA</name>
<accession>A0AAF3F5G4</accession>
<dbReference type="InterPro" id="IPR001254">
    <property type="entry name" value="Trypsin_dom"/>
</dbReference>
<organism evidence="7 8">
    <name type="scientific">Mesorhabditis belari</name>
    <dbReference type="NCBI Taxonomy" id="2138241"/>
    <lineage>
        <taxon>Eukaryota</taxon>
        <taxon>Metazoa</taxon>
        <taxon>Ecdysozoa</taxon>
        <taxon>Nematoda</taxon>
        <taxon>Chromadorea</taxon>
        <taxon>Rhabditida</taxon>
        <taxon>Rhabditina</taxon>
        <taxon>Rhabditomorpha</taxon>
        <taxon>Rhabditoidea</taxon>
        <taxon>Rhabditidae</taxon>
        <taxon>Mesorhabditinae</taxon>
        <taxon>Mesorhabditis</taxon>
    </lineage>
</organism>
<dbReference type="InterPro" id="IPR033116">
    <property type="entry name" value="TRYPSIN_SER"/>
</dbReference>
<dbReference type="PROSITE" id="PS00134">
    <property type="entry name" value="TRYPSIN_HIS"/>
    <property type="match status" value="2"/>
</dbReference>
<evidence type="ECO:0000313" key="7">
    <source>
        <dbReference type="Proteomes" id="UP000887575"/>
    </source>
</evidence>
<keyword evidence="3" id="KW-0645">Protease</keyword>
<dbReference type="GO" id="GO:0006508">
    <property type="term" value="P:proteolysis"/>
    <property type="evidence" value="ECO:0007669"/>
    <property type="project" value="UniProtKB-KW"/>
</dbReference>
<dbReference type="InterPro" id="IPR043504">
    <property type="entry name" value="Peptidase_S1_PA_chymotrypsin"/>
</dbReference>
<keyword evidence="4" id="KW-1133">Transmembrane helix</keyword>
<dbReference type="InterPro" id="IPR051487">
    <property type="entry name" value="Ser/Thr_Proteases_Immune/Dev"/>
</dbReference>
<evidence type="ECO:0000256" key="2">
    <source>
        <dbReference type="ARBA" id="ARBA00024195"/>
    </source>
</evidence>
<dbReference type="SMART" id="SM00020">
    <property type="entry name" value="Tryp_SPc"/>
    <property type="match status" value="2"/>
</dbReference>
<dbReference type="PROSITE" id="PS50240">
    <property type="entry name" value="TRYPSIN_DOM"/>
    <property type="match status" value="2"/>
</dbReference>
<evidence type="ECO:0000256" key="4">
    <source>
        <dbReference type="SAM" id="Phobius"/>
    </source>
</evidence>
<keyword evidence="7" id="KW-1185">Reference proteome</keyword>
<comment type="similarity">
    <text evidence="2">Belongs to the peptidase S1 family. CLIP subfamily.</text>
</comment>
<keyword evidence="3" id="KW-0720">Serine protease</keyword>
<dbReference type="Proteomes" id="UP000887575">
    <property type="component" value="Unassembled WGS sequence"/>
</dbReference>
<evidence type="ECO:0000256" key="5">
    <source>
        <dbReference type="SAM" id="SignalP"/>
    </source>
</evidence>
<dbReference type="InterPro" id="IPR009003">
    <property type="entry name" value="Peptidase_S1_PA"/>
</dbReference>
<dbReference type="PRINTS" id="PR00722">
    <property type="entry name" value="CHYMOTRYPSIN"/>
</dbReference>
<feature type="chain" id="PRO_5042097497" description="Peptidase S1 domain-containing protein" evidence="5">
    <location>
        <begin position="20"/>
        <end position="597"/>
    </location>
</feature>
<feature type="transmembrane region" description="Helical" evidence="4">
    <location>
        <begin position="575"/>
        <end position="595"/>
    </location>
</feature>
<evidence type="ECO:0000256" key="3">
    <source>
        <dbReference type="RuleBase" id="RU363034"/>
    </source>
</evidence>
<dbReference type="Gene3D" id="2.40.10.10">
    <property type="entry name" value="Trypsin-like serine proteases"/>
    <property type="match status" value="2"/>
</dbReference>
<evidence type="ECO:0000256" key="1">
    <source>
        <dbReference type="ARBA" id="ARBA00023157"/>
    </source>
</evidence>
<dbReference type="InterPro" id="IPR018114">
    <property type="entry name" value="TRYPSIN_HIS"/>
</dbReference>
<evidence type="ECO:0000259" key="6">
    <source>
        <dbReference type="PROSITE" id="PS50240"/>
    </source>
</evidence>
<feature type="signal peptide" evidence="5">
    <location>
        <begin position="1"/>
        <end position="19"/>
    </location>
</feature>
<keyword evidence="1" id="KW-1015">Disulfide bond</keyword>
<proteinExistence type="inferred from homology"/>
<protein>
    <recommendedName>
        <fullName evidence="6">Peptidase S1 domain-containing protein</fullName>
    </recommendedName>
</protein>
<dbReference type="WBParaSite" id="MBELARI_LOCUS21870">
    <property type="protein sequence ID" value="MBELARI_LOCUS21870"/>
    <property type="gene ID" value="MBELARI_LOCUS21870"/>
</dbReference>
<reference evidence="8" key="1">
    <citation type="submission" date="2024-02" db="UniProtKB">
        <authorList>
            <consortium name="WormBaseParasite"/>
        </authorList>
    </citation>
    <scope>IDENTIFICATION</scope>
</reference>
<keyword evidence="4" id="KW-0472">Membrane</keyword>
<dbReference type="PROSITE" id="PS00135">
    <property type="entry name" value="TRYPSIN_SER"/>
    <property type="match status" value="2"/>
</dbReference>
<keyword evidence="3" id="KW-0378">Hydrolase</keyword>
<dbReference type="GO" id="GO:0004252">
    <property type="term" value="F:serine-type endopeptidase activity"/>
    <property type="evidence" value="ECO:0007669"/>
    <property type="project" value="InterPro"/>
</dbReference>
<feature type="domain" description="Peptidase S1" evidence="6">
    <location>
        <begin position="324"/>
        <end position="562"/>
    </location>
</feature>
<dbReference type="InterPro" id="IPR001314">
    <property type="entry name" value="Peptidase_S1A"/>
</dbReference>
<keyword evidence="4" id="KW-0812">Transmembrane</keyword>
<dbReference type="CDD" id="cd00190">
    <property type="entry name" value="Tryp_SPc"/>
    <property type="match status" value="2"/>
</dbReference>
<dbReference type="FunFam" id="2.40.10.10:FF:000068">
    <property type="entry name" value="transmembrane protease serine 2"/>
    <property type="match status" value="2"/>
</dbReference>